<evidence type="ECO:0000256" key="10">
    <source>
        <dbReference type="ARBA" id="ARBA00048072"/>
    </source>
</evidence>
<evidence type="ECO:0000256" key="8">
    <source>
        <dbReference type="ARBA" id="ARBA00023152"/>
    </source>
</evidence>
<dbReference type="AlphaFoldDB" id="S0FZL6"/>
<keyword evidence="7" id="KW-0460">Magnesium</keyword>
<comment type="caution">
    <text evidence="12">The sequence shown here is derived from an EMBL/GenBank/DDBJ whole genome shotgun (WGS) entry which is preliminary data.</text>
</comment>
<dbReference type="InterPro" id="IPR000023">
    <property type="entry name" value="Phosphofructokinase_dom"/>
</dbReference>
<dbReference type="PANTHER" id="PTHR43650:SF1">
    <property type="entry name" value="PYROPHOSPHATE--FRUCTOSE 6-PHOSPHATE 1-PHOSPHOTRANSFERASE SUBUNIT BETA 2"/>
    <property type="match status" value="1"/>
</dbReference>
<dbReference type="Proteomes" id="UP000014216">
    <property type="component" value="Unassembled WGS sequence"/>
</dbReference>
<evidence type="ECO:0000256" key="7">
    <source>
        <dbReference type="ARBA" id="ARBA00022842"/>
    </source>
</evidence>
<evidence type="ECO:0000256" key="4">
    <source>
        <dbReference type="ARBA" id="ARBA00022679"/>
    </source>
</evidence>
<reference evidence="12 13" key="1">
    <citation type="journal article" date="2013" name="Genome Announc.">
        <title>Draft Genome Sequence of Desulfotignum phosphitoxidans DSM 13687 Strain FiPS-3.</title>
        <authorList>
            <person name="Poehlein A."/>
            <person name="Daniel R."/>
            <person name="Simeonova D.D."/>
        </authorList>
    </citation>
    <scope>NUCLEOTIDE SEQUENCE [LARGE SCALE GENOMIC DNA]</scope>
    <source>
        <strain evidence="12 13">DSM 13687</strain>
    </source>
</reference>
<evidence type="ECO:0000256" key="2">
    <source>
        <dbReference type="ARBA" id="ARBA00003138"/>
    </source>
</evidence>
<dbReference type="PANTHER" id="PTHR43650">
    <property type="entry name" value="PYROPHOSPHATE--FRUCTOSE 6-PHOSPHATE 1-PHOSPHOTRANSFERASE"/>
    <property type="match status" value="1"/>
</dbReference>
<gene>
    <name evidence="12" type="primary">pfp</name>
    <name evidence="12" type="ORF">Dpo_3c02480</name>
</gene>
<evidence type="ECO:0000256" key="9">
    <source>
        <dbReference type="ARBA" id="ARBA00038478"/>
    </source>
</evidence>
<dbReference type="GO" id="GO:0006002">
    <property type="term" value="P:fructose 6-phosphate metabolic process"/>
    <property type="evidence" value="ECO:0007669"/>
    <property type="project" value="InterPro"/>
</dbReference>
<dbReference type="EC" id="2.7.1.90" evidence="12"/>
<evidence type="ECO:0000256" key="3">
    <source>
        <dbReference type="ARBA" id="ARBA00022490"/>
    </source>
</evidence>
<dbReference type="InterPro" id="IPR022953">
    <property type="entry name" value="ATP_PFK"/>
</dbReference>
<dbReference type="EMBL" id="APJX01000003">
    <property type="protein sequence ID" value="EMS80105.1"/>
    <property type="molecule type" value="Genomic_DNA"/>
</dbReference>
<dbReference type="GO" id="GO:0047334">
    <property type="term" value="F:diphosphate-fructose-6-phosphate 1-phosphotransferase activity"/>
    <property type="evidence" value="ECO:0007669"/>
    <property type="project" value="UniProtKB-EC"/>
</dbReference>
<sequence length="705" mass="79381">MTFEDAIEPLLDHPVTRQMTLDTNSETKERQTFKPRRIAVLDTGLTEMTDQPQYRFADNSEARRMLPGIIDNCVQKVAVRPDMSIQEKKAFCKPRRIGVVFSGGPAPGGHTVIAGLYDAMKTNHPDSCLYGFVLGPDGLLESSCVEITEKMVDAHRQMGGFSMIRTGRTKIDTSEKMDQALKTCQSLNLEGIVIIGGDDSNTNAAFLAQHFKSAGIHVVGVPKTIDGDIQVKSDDGTCLLAVPFGFHSAARSFAQNISHLASDAASDVKYWHVCKVMGRVASHLTLEAALQTHANLAFIGEELAAYTDEERLKKAQETGETDFTAFGITLRHLSRVICDAIVRRAAFGKNYGIMIIPEGILEFINEIQIFIIKLNKIIADFNTIHDLDFHRTFPTLNEKLDYLRRISQGMMDSHPFPIWNVRDDELFNQLPDFFQAGLLVERDFHGNFQFSQVRTEKIIMDMVKEYLGALKEQGRYKIGISQSYYQSFMRSRNLDPDRFAPALFNDPNSVYLLVKPGIMSLKTLKQALVTAGLLEPDQEIPGPVKEIFRRSEPDFKIQTHFYGYDGRGCDPTAFDCHYTYNLGMTAFHLMAHGKTGQMAAIKNLEQPFENWEPIGIPIARLMHLEERKGRLELVMEKSLVDLSSNAFRVFKGMREKWLAAKPGADHFRKPGPVRCDSRSAEDRPITLTLNAIDMRTKKRSNDQNP</sequence>
<comment type="similarity">
    <text evidence="9">Belongs to the phosphofructokinase type A (PFKA) family.</text>
</comment>
<evidence type="ECO:0000259" key="11">
    <source>
        <dbReference type="Pfam" id="PF00365"/>
    </source>
</evidence>
<keyword evidence="6" id="KW-0418">Kinase</keyword>
<dbReference type="GO" id="GO:0046872">
    <property type="term" value="F:metal ion binding"/>
    <property type="evidence" value="ECO:0007669"/>
    <property type="project" value="UniProtKB-KW"/>
</dbReference>
<evidence type="ECO:0000313" key="13">
    <source>
        <dbReference type="Proteomes" id="UP000014216"/>
    </source>
</evidence>
<dbReference type="GO" id="GO:0009749">
    <property type="term" value="P:response to glucose"/>
    <property type="evidence" value="ECO:0007669"/>
    <property type="project" value="TreeGrafter"/>
</dbReference>
<dbReference type="OrthoDB" id="9802503at2"/>
<evidence type="ECO:0000313" key="12">
    <source>
        <dbReference type="EMBL" id="EMS80105.1"/>
    </source>
</evidence>
<keyword evidence="5" id="KW-0479">Metal-binding</keyword>
<evidence type="ECO:0000256" key="6">
    <source>
        <dbReference type="ARBA" id="ARBA00022777"/>
    </source>
</evidence>
<dbReference type="PATRIC" id="fig|1286635.3.peg.1810"/>
<dbReference type="GO" id="GO:0003872">
    <property type="term" value="F:6-phosphofructokinase activity"/>
    <property type="evidence" value="ECO:0007669"/>
    <property type="project" value="InterPro"/>
</dbReference>
<name>S0FZL6_9BACT</name>
<keyword evidence="8" id="KW-0324">Glycolysis</keyword>
<dbReference type="GO" id="GO:0005829">
    <property type="term" value="C:cytosol"/>
    <property type="evidence" value="ECO:0007669"/>
    <property type="project" value="TreeGrafter"/>
</dbReference>
<protein>
    <submittedName>
        <fullName evidence="12">Pyrophosphate-fructose 6-phosphate 1-phosphotransferase Pfp</fullName>
        <ecNumber evidence="12">2.7.1.90</ecNumber>
    </submittedName>
</protein>
<proteinExistence type="inferred from homology"/>
<dbReference type="UniPathway" id="UPA00109">
    <property type="reaction ID" value="UER00182"/>
</dbReference>
<evidence type="ECO:0000256" key="1">
    <source>
        <dbReference type="ARBA" id="ARBA00001946"/>
    </source>
</evidence>
<keyword evidence="4 12" id="KW-0808">Transferase</keyword>
<dbReference type="Pfam" id="PF00365">
    <property type="entry name" value="PFK"/>
    <property type="match status" value="1"/>
</dbReference>
<comment type="catalytic activity">
    <reaction evidence="10">
        <text>beta-D-fructose 6-phosphate + diphosphate = beta-D-fructose 1,6-bisphosphate + phosphate + H(+)</text>
        <dbReference type="Rhea" id="RHEA:13613"/>
        <dbReference type="ChEBI" id="CHEBI:15378"/>
        <dbReference type="ChEBI" id="CHEBI:32966"/>
        <dbReference type="ChEBI" id="CHEBI:33019"/>
        <dbReference type="ChEBI" id="CHEBI:43474"/>
        <dbReference type="ChEBI" id="CHEBI:57634"/>
        <dbReference type="EC" id="2.7.1.90"/>
    </reaction>
</comment>
<dbReference type="SUPFAM" id="SSF53784">
    <property type="entry name" value="Phosphofructokinase"/>
    <property type="match status" value="2"/>
</dbReference>
<feature type="domain" description="Phosphofructokinase" evidence="11">
    <location>
        <begin position="96"/>
        <end position="306"/>
    </location>
</feature>
<dbReference type="InterPro" id="IPR035966">
    <property type="entry name" value="PKF_sf"/>
</dbReference>
<dbReference type="Gene3D" id="3.40.50.450">
    <property type="match status" value="2"/>
</dbReference>
<keyword evidence="3" id="KW-0963">Cytoplasm</keyword>
<dbReference type="RefSeq" id="WP_006965442.1">
    <property type="nucleotide sequence ID" value="NZ_APJX01000003.1"/>
</dbReference>
<accession>S0FZL6</accession>
<dbReference type="PRINTS" id="PR00476">
    <property type="entry name" value="PHFRCTKINASE"/>
</dbReference>
<evidence type="ECO:0000256" key="5">
    <source>
        <dbReference type="ARBA" id="ARBA00022723"/>
    </source>
</evidence>
<organism evidence="12 13">
    <name type="scientific">Desulfotignum phosphitoxidans DSM 13687</name>
    <dbReference type="NCBI Taxonomy" id="1286635"/>
    <lineage>
        <taxon>Bacteria</taxon>
        <taxon>Pseudomonadati</taxon>
        <taxon>Thermodesulfobacteriota</taxon>
        <taxon>Desulfobacteria</taxon>
        <taxon>Desulfobacterales</taxon>
        <taxon>Desulfobacteraceae</taxon>
        <taxon>Desulfotignum</taxon>
    </lineage>
</organism>
<comment type="cofactor">
    <cofactor evidence="1">
        <name>Mg(2+)</name>
        <dbReference type="ChEBI" id="CHEBI:18420"/>
    </cofactor>
</comment>
<comment type="function">
    <text evidence="2">Catalyzes the phosphorylation of D-fructose 6-phosphate, the first committing step of glycolysis. Uses inorganic phosphate (PPi) as phosphoryl donor instead of ATP like common ATP-dependent phosphofructokinases (ATP-PFKs), which renders the reaction reversible, and can thus function both in glycolysis and gluconeogenesis. Consistently, PPi-PFK can replace the enzymes of both the forward (ATP-PFK) and reverse (fructose-bisphosphatase (FBPase)) reactions.</text>
</comment>
<keyword evidence="13" id="KW-1185">Reference proteome</keyword>